<protein>
    <recommendedName>
        <fullName evidence="9">4Fe-4S ferredoxin-type domain-containing protein</fullName>
    </recommendedName>
</protein>
<feature type="domain" description="4Fe-4S ferredoxin-type" evidence="9">
    <location>
        <begin position="38"/>
        <end position="68"/>
    </location>
</feature>
<evidence type="ECO:0000256" key="7">
    <source>
        <dbReference type="ARBA" id="ARBA00023004"/>
    </source>
</evidence>
<keyword evidence="5" id="KW-0285">Flavoprotein</keyword>
<dbReference type="PROSITE" id="PS51379">
    <property type="entry name" value="4FE4S_FER_2"/>
    <property type="match status" value="4"/>
</dbReference>
<comment type="cofactor">
    <cofactor evidence="1">
        <name>FAD</name>
        <dbReference type="ChEBI" id="CHEBI:57692"/>
    </cofactor>
</comment>
<dbReference type="Gene3D" id="3.50.50.60">
    <property type="entry name" value="FAD/NAD(P)-binding domain"/>
    <property type="match status" value="2"/>
</dbReference>
<dbReference type="SUPFAM" id="SSF51905">
    <property type="entry name" value="FAD/NAD(P)-binding domain"/>
    <property type="match status" value="2"/>
</dbReference>
<dbReference type="PANTHER" id="PTHR43498">
    <property type="entry name" value="FERREDOXIN:COB-COM HETERODISULFIDE REDUCTASE SUBUNIT A"/>
    <property type="match status" value="1"/>
</dbReference>
<evidence type="ECO:0000256" key="3">
    <source>
        <dbReference type="ARBA" id="ARBA00022485"/>
    </source>
</evidence>
<dbReference type="GO" id="GO:0016491">
    <property type="term" value="F:oxidoreductase activity"/>
    <property type="evidence" value="ECO:0007669"/>
    <property type="project" value="UniProtKB-KW"/>
</dbReference>
<keyword evidence="5" id="KW-0274">FAD</keyword>
<dbReference type="Pfam" id="PF13534">
    <property type="entry name" value="Fer4_17"/>
    <property type="match status" value="1"/>
</dbReference>
<evidence type="ECO:0000256" key="2">
    <source>
        <dbReference type="ARBA" id="ARBA00006561"/>
    </source>
</evidence>
<dbReference type="AlphaFoldDB" id="E1YJB3"/>
<dbReference type="GO" id="GO:0051539">
    <property type="term" value="F:4 iron, 4 sulfur cluster binding"/>
    <property type="evidence" value="ECO:0007669"/>
    <property type="project" value="UniProtKB-KW"/>
</dbReference>
<dbReference type="InterPro" id="IPR017900">
    <property type="entry name" value="4Fe4S_Fe_S_CS"/>
</dbReference>
<dbReference type="InterPro" id="IPR036188">
    <property type="entry name" value="FAD/NAD-bd_sf"/>
</dbReference>
<feature type="domain" description="4Fe-4S ferredoxin-type" evidence="9">
    <location>
        <begin position="866"/>
        <end position="895"/>
    </location>
</feature>
<name>E1YJB3_9BACT</name>
<sequence length="943" mass="103582">MSPKLVEVGRHLNINIITNSEIKSVEGEPGNFTVALVNRPRYIDPVICTGCGECARHCPVTAINRYNKGLDERRATFIEYPQAVPLAFGIDANTCIGCGLCESMCVAKAIRYDDVERESTLTVGSIILASGSEGYDPSKLDFLGYGKYANVVTSEEFERILSASGPYFGHLCRPLDREEPKKIAWLQCVGSRDTNKCGNGYCSSVCCMYAIKEAMIAKEHVHGELDCVVFNMDIRSFGKDYEKYYLRAKDKDGVRFVKARIHTITEIPETGDLSVRFANEAGEILEETFNMVVLSVGLQIPETSKVLAKQLGIELNKYNFVTTDPFTPVMTSRPGVYTCGVFQGPKDIPSSVTEASAAACMAGGDLVEARGTETKAIEIPDQQDVAGQTPRIGVFVCNCGINIGGIVNVPKVTEYAGTLPYVVFTDHNLFTCSQDTQDKIKEKIIEHKLNRVVVASCSPKTHEQMFMETLEACGLNRYLFEMANIRNQNSWIHSKSPELATQKAKDLVRMAVARSATLKQLNEKVISVNKQALVIGGGVAGMNAALGLGRQGFKVFLLEKESELGGFSLKLHHTIEGKDVKIYVKDLVEQVRANANIEVITNARITDFAGYKGNFTTEVTVGAEKQKIEHGIIIIATGAKEYIPIEYSYNEDPRVVTQVQLGDILEDKGAAGLNSVVMIQCVGSRNKENENCSRICCQNAVKNSIVIKKLNPDTNVYVLYRDIRTYGLMEDYYTEARNLGVIFIRFEEDNPPQVESSSEGMIVTVKDHILQKNLEICADLVALSAGVVAEDTENICRIMKLNRNPEGFFIEAHVKLRPVDMPGEGIFVCGTAHGPKLITEAIAQAQAAASRATTFLSKSQIKLSAITAQVDTEHCVKCLTCVRSCPFDVPVFNIEKQIIEIDDAKCQGCGVCASVCPRQAIQLNYYEDNQITSKIDALLAGGI</sequence>
<evidence type="ECO:0000259" key="9">
    <source>
        <dbReference type="PROSITE" id="PS51379"/>
    </source>
</evidence>
<dbReference type="InterPro" id="IPR023753">
    <property type="entry name" value="FAD/NAD-binding_dom"/>
</dbReference>
<keyword evidence="4" id="KW-0479">Metal-binding</keyword>
<organism evidence="10">
    <name type="scientific">uncultured Desulfobacterium sp</name>
    <dbReference type="NCBI Taxonomy" id="201089"/>
    <lineage>
        <taxon>Bacteria</taxon>
        <taxon>Pseudomonadati</taxon>
        <taxon>Thermodesulfobacteriota</taxon>
        <taxon>Desulfobacteria</taxon>
        <taxon>Desulfobacterales</taxon>
        <taxon>Desulfobacteriaceae</taxon>
        <taxon>Desulfobacterium</taxon>
        <taxon>environmental samples</taxon>
    </lineage>
</organism>
<dbReference type="Pfam" id="PF13237">
    <property type="entry name" value="Fer4_10"/>
    <property type="match status" value="1"/>
</dbReference>
<keyword evidence="7" id="KW-0408">Iron</keyword>
<evidence type="ECO:0000256" key="4">
    <source>
        <dbReference type="ARBA" id="ARBA00022723"/>
    </source>
</evidence>
<keyword evidence="6" id="KW-0560">Oxidoreductase</keyword>
<dbReference type="InterPro" id="IPR017896">
    <property type="entry name" value="4Fe4S_Fe-S-bd"/>
</dbReference>
<evidence type="ECO:0000313" key="10">
    <source>
        <dbReference type="EMBL" id="CBX31367.1"/>
    </source>
</evidence>
<dbReference type="InterPro" id="IPR039650">
    <property type="entry name" value="HdrA-like"/>
</dbReference>
<dbReference type="Pfam" id="PF07992">
    <property type="entry name" value="Pyr_redox_2"/>
    <property type="match status" value="2"/>
</dbReference>
<keyword evidence="3" id="KW-0004">4Fe-4S</keyword>
<dbReference type="GO" id="GO:0046872">
    <property type="term" value="F:metal ion binding"/>
    <property type="evidence" value="ECO:0007669"/>
    <property type="project" value="UniProtKB-KW"/>
</dbReference>
<reference evidence="10" key="1">
    <citation type="journal article" date="2011" name="Environ. Microbiol.">
        <title>Genomic insights into the metabolic potential of the polycyclic aromatic hydrocarbon degrading sulfate-reducing Deltaproteobacterium N47.</title>
        <authorList>
            <person name="Bergmann F."/>
            <person name="Selesi D."/>
            <person name="Weinmaier T."/>
            <person name="Tischler P."/>
            <person name="Rattei T."/>
            <person name="Meckenstock R.U."/>
        </authorList>
    </citation>
    <scope>NUCLEOTIDE SEQUENCE</scope>
</reference>
<dbReference type="Gene3D" id="3.30.70.20">
    <property type="match status" value="3"/>
</dbReference>
<comment type="similarity">
    <text evidence="2">Belongs to the HdrA family.</text>
</comment>
<evidence type="ECO:0000256" key="8">
    <source>
        <dbReference type="ARBA" id="ARBA00023014"/>
    </source>
</evidence>
<dbReference type="SUPFAM" id="SSF54862">
    <property type="entry name" value="4Fe-4S ferredoxins"/>
    <property type="match status" value="2"/>
</dbReference>
<evidence type="ECO:0000256" key="6">
    <source>
        <dbReference type="ARBA" id="ARBA00023002"/>
    </source>
</evidence>
<dbReference type="EMBL" id="FR695877">
    <property type="protein sequence ID" value="CBX31367.1"/>
    <property type="molecule type" value="Genomic_DNA"/>
</dbReference>
<proteinExistence type="inferred from homology"/>
<gene>
    <name evidence="10" type="ORF">N47_E48790</name>
</gene>
<dbReference type="PROSITE" id="PS00198">
    <property type="entry name" value="4FE4S_FER_1"/>
    <property type="match status" value="2"/>
</dbReference>
<dbReference type="PANTHER" id="PTHR43498:SF1">
    <property type="entry name" value="COB--COM HETERODISULFIDE REDUCTASE IRON-SULFUR SUBUNIT A"/>
    <property type="match status" value="1"/>
</dbReference>
<accession>E1YJB3</accession>
<feature type="domain" description="4Fe-4S ferredoxin-type" evidence="9">
    <location>
        <begin position="897"/>
        <end position="926"/>
    </location>
</feature>
<feature type="domain" description="4Fe-4S ferredoxin-type" evidence="9">
    <location>
        <begin position="86"/>
        <end position="115"/>
    </location>
</feature>
<evidence type="ECO:0000256" key="1">
    <source>
        <dbReference type="ARBA" id="ARBA00001974"/>
    </source>
</evidence>
<keyword evidence="8" id="KW-0411">Iron-sulfur</keyword>
<evidence type="ECO:0000256" key="5">
    <source>
        <dbReference type="ARBA" id="ARBA00022827"/>
    </source>
</evidence>